<dbReference type="GO" id="GO:0005576">
    <property type="term" value="C:extracellular region"/>
    <property type="evidence" value="ECO:0007669"/>
    <property type="project" value="UniProtKB-SubCell"/>
</dbReference>
<dbReference type="InterPro" id="IPR024134">
    <property type="entry name" value="SOD_Cu/Zn_/chaperone"/>
</dbReference>
<evidence type="ECO:0000313" key="11">
    <source>
        <dbReference type="EMBL" id="TKA75766.1"/>
    </source>
</evidence>
<feature type="signal peptide" evidence="9">
    <location>
        <begin position="1"/>
        <end position="20"/>
    </location>
</feature>
<keyword evidence="9" id="KW-0732">Signal</keyword>
<evidence type="ECO:0000256" key="9">
    <source>
        <dbReference type="SAM" id="SignalP"/>
    </source>
</evidence>
<evidence type="ECO:0000256" key="5">
    <source>
        <dbReference type="ARBA" id="ARBA00022525"/>
    </source>
</evidence>
<name>A0A4U0XI43_9PEZI</name>
<evidence type="ECO:0000313" key="12">
    <source>
        <dbReference type="Proteomes" id="UP000309340"/>
    </source>
</evidence>
<dbReference type="EC" id="1.15.1.1" evidence="4"/>
<evidence type="ECO:0000256" key="6">
    <source>
        <dbReference type="ARBA" id="ARBA00022862"/>
    </source>
</evidence>
<dbReference type="AlphaFoldDB" id="A0A4U0XI43"/>
<reference evidence="11 12" key="1">
    <citation type="submission" date="2017-03" db="EMBL/GenBank/DDBJ databases">
        <title>Genomes of endolithic fungi from Antarctica.</title>
        <authorList>
            <person name="Coleine C."/>
            <person name="Masonjones S."/>
            <person name="Stajich J.E."/>
        </authorList>
    </citation>
    <scope>NUCLEOTIDE SEQUENCE [LARGE SCALE GENOMIC DNA]</scope>
    <source>
        <strain evidence="11 12">CCFEE 5184</strain>
    </source>
</reference>
<feature type="compositionally biased region" description="Low complexity" evidence="8">
    <location>
        <begin position="577"/>
        <end position="586"/>
    </location>
</feature>
<dbReference type="GO" id="GO:0004784">
    <property type="term" value="F:superoxide dismutase activity"/>
    <property type="evidence" value="ECO:0007669"/>
    <property type="project" value="UniProtKB-EC"/>
</dbReference>
<protein>
    <recommendedName>
        <fullName evidence="4">superoxide dismutase</fullName>
        <ecNumber evidence="4">1.15.1.1</ecNumber>
    </recommendedName>
</protein>
<dbReference type="Pfam" id="PF00080">
    <property type="entry name" value="Sod_Cu"/>
    <property type="match status" value="1"/>
</dbReference>
<feature type="region of interest" description="Disordered" evidence="8">
    <location>
        <begin position="576"/>
        <end position="601"/>
    </location>
</feature>
<comment type="subcellular location">
    <subcellularLocation>
        <location evidence="1">Cell envelope</location>
    </subcellularLocation>
    <subcellularLocation>
        <location evidence="2">Secreted</location>
    </subcellularLocation>
</comment>
<dbReference type="InterPro" id="IPR036423">
    <property type="entry name" value="SOD-like_Cu/Zn_dom_sf"/>
</dbReference>
<dbReference type="SUPFAM" id="SSF49329">
    <property type="entry name" value="Cu,Zn superoxide dismutase-like"/>
    <property type="match status" value="1"/>
</dbReference>
<dbReference type="EMBL" id="NAJQ01000183">
    <property type="protein sequence ID" value="TKA75766.1"/>
    <property type="molecule type" value="Genomic_DNA"/>
</dbReference>
<feature type="chain" id="PRO_5020818117" description="superoxide dismutase" evidence="9">
    <location>
        <begin position="21"/>
        <end position="629"/>
    </location>
</feature>
<dbReference type="Gene3D" id="2.60.40.200">
    <property type="entry name" value="Superoxide dismutase, copper/zinc binding domain"/>
    <property type="match status" value="1"/>
</dbReference>
<dbReference type="OrthoDB" id="159229at2759"/>
<dbReference type="InterPro" id="IPR001424">
    <property type="entry name" value="SOD_Cu_Zn_dom"/>
</dbReference>
<gene>
    <name evidence="11" type="ORF">B0A55_04315</name>
</gene>
<sequence>MRSSKLAIGVLATLLPTTFCQSTSAPIVTGNPPGAQYIATLPNNASLPNGNIVISSAPDGDGVNVQVSVANLPSSGGPFLYHIHLNPIDSSGNCSTAGAHLDPYNVTEAFVCDPKDPQNCQVGDLSGKHAAMENGTSFAANYVDKYISTQPGTPAFVGNRSLVVHFANKTILTCANFTIPGAPQGSALSASAGTSVMIVNGPAGPAASAGTSTVIVSGSASPPQGTAVTVVNPAGQAPTPAVQAPAASTATIVAGGSTMVVTVVPTGSPPAGTPGVMPNFTPGLNPTAPPTVTVAILVTTAPPGTSILATVNTPLPQTAVGTTTFPNPATSTLPSGVSAVTSMITILVGPGGSGSPAAAPSTITLTMLPTPGSTVLSGTPVAITTLTSTNGNSVMTTTISGLAVPTPSASTFSPTVTLAVLAVPGTTIAQTSTGVAPVQTTLTSTLISSSTGFQTTLATFKATLPASTWTTKVPTVTTLGLIGKVTSIVLGRTTKVTSLLQTPSTIKLLGVTSKLTKTLPLPLPAKKTSTKTIKPAPPKTTTKKTLSKTTIKVTKTTVKPKATSAARTPVGKISVLKTVTGATKPPAKTPPPPKPKKGDAAAAAAKGGMGVGMVGLGVGGVFGFAAVLL</sequence>
<dbReference type="Proteomes" id="UP000309340">
    <property type="component" value="Unassembled WGS sequence"/>
</dbReference>
<evidence type="ECO:0000256" key="2">
    <source>
        <dbReference type="ARBA" id="ARBA00004613"/>
    </source>
</evidence>
<comment type="similarity">
    <text evidence="3">Belongs to the Cu-Zn superoxide dismutase family.</text>
</comment>
<dbReference type="GO" id="GO:0005507">
    <property type="term" value="F:copper ion binding"/>
    <property type="evidence" value="ECO:0007669"/>
    <property type="project" value="InterPro"/>
</dbReference>
<proteinExistence type="inferred from homology"/>
<comment type="catalytic activity">
    <reaction evidence="7">
        <text>2 superoxide + 2 H(+) = H2O2 + O2</text>
        <dbReference type="Rhea" id="RHEA:20696"/>
        <dbReference type="ChEBI" id="CHEBI:15378"/>
        <dbReference type="ChEBI" id="CHEBI:15379"/>
        <dbReference type="ChEBI" id="CHEBI:16240"/>
        <dbReference type="ChEBI" id="CHEBI:18421"/>
        <dbReference type="EC" id="1.15.1.1"/>
    </reaction>
</comment>
<keyword evidence="5" id="KW-0964">Secreted</keyword>
<comment type="caution">
    <text evidence="11">The sequence shown here is derived from an EMBL/GenBank/DDBJ whole genome shotgun (WGS) entry which is preliminary data.</text>
</comment>
<organism evidence="11 12">
    <name type="scientific">Friedmanniomyces simplex</name>
    <dbReference type="NCBI Taxonomy" id="329884"/>
    <lineage>
        <taxon>Eukaryota</taxon>
        <taxon>Fungi</taxon>
        <taxon>Dikarya</taxon>
        <taxon>Ascomycota</taxon>
        <taxon>Pezizomycotina</taxon>
        <taxon>Dothideomycetes</taxon>
        <taxon>Dothideomycetidae</taxon>
        <taxon>Mycosphaerellales</taxon>
        <taxon>Teratosphaeriaceae</taxon>
        <taxon>Friedmanniomyces</taxon>
    </lineage>
</organism>
<evidence type="ECO:0000256" key="8">
    <source>
        <dbReference type="SAM" id="MobiDB-lite"/>
    </source>
</evidence>
<dbReference type="PANTHER" id="PTHR10003">
    <property type="entry name" value="SUPEROXIDE DISMUTASE CU-ZN -RELATED"/>
    <property type="match status" value="1"/>
</dbReference>
<keyword evidence="6" id="KW-0049">Antioxidant</keyword>
<dbReference type="STRING" id="329884.A0A4U0XI43"/>
<evidence type="ECO:0000256" key="3">
    <source>
        <dbReference type="ARBA" id="ARBA00010457"/>
    </source>
</evidence>
<evidence type="ECO:0000259" key="10">
    <source>
        <dbReference type="Pfam" id="PF00080"/>
    </source>
</evidence>
<evidence type="ECO:0000256" key="1">
    <source>
        <dbReference type="ARBA" id="ARBA00004196"/>
    </source>
</evidence>
<accession>A0A4U0XI43</accession>
<keyword evidence="12" id="KW-1185">Reference proteome</keyword>
<evidence type="ECO:0000256" key="7">
    <source>
        <dbReference type="ARBA" id="ARBA00049204"/>
    </source>
</evidence>
<dbReference type="FunFam" id="2.60.40.200:FF:000007">
    <property type="entry name" value="Cell surface Cu-only superoxide dismutase 5"/>
    <property type="match status" value="1"/>
</dbReference>
<evidence type="ECO:0000256" key="4">
    <source>
        <dbReference type="ARBA" id="ARBA00012682"/>
    </source>
</evidence>
<feature type="domain" description="Superoxide dismutase copper/zinc binding" evidence="10">
    <location>
        <begin position="49"/>
        <end position="168"/>
    </location>
</feature>